<keyword evidence="13" id="KW-1185">Reference proteome</keyword>
<dbReference type="SUPFAM" id="SSF63882">
    <property type="entry name" value="MoeA N-terminal region -like"/>
    <property type="match status" value="1"/>
</dbReference>
<evidence type="ECO:0000256" key="9">
    <source>
        <dbReference type="ARBA" id="ARBA00047317"/>
    </source>
</evidence>
<reference evidence="12 13" key="1">
    <citation type="submission" date="2021-05" db="EMBL/GenBank/DDBJ databases">
        <title>Fusibacter ferrireducens sp. nov., an anaerobic, sulfur- and Fe-reducing bacterium isolated from the mangrove sediment.</title>
        <authorList>
            <person name="Qiu D."/>
        </authorList>
    </citation>
    <scope>NUCLEOTIDE SEQUENCE [LARGE SCALE GENOMIC DNA]</scope>
    <source>
        <strain evidence="12 13">DSM 12116</strain>
    </source>
</reference>
<dbReference type="CDD" id="cd00887">
    <property type="entry name" value="MoeA"/>
    <property type="match status" value="1"/>
</dbReference>
<dbReference type="InterPro" id="IPR038987">
    <property type="entry name" value="MoeA-like"/>
</dbReference>
<dbReference type="Gene3D" id="3.40.190.10">
    <property type="entry name" value="Periplasmic binding protein-like II"/>
    <property type="match status" value="1"/>
</dbReference>
<comment type="caution">
    <text evidence="12">The sequence shown here is derived from an EMBL/GenBank/DDBJ whole genome shotgun (WGS) entry which is preliminary data.</text>
</comment>
<evidence type="ECO:0000313" key="13">
    <source>
        <dbReference type="Proteomes" id="UP000746471"/>
    </source>
</evidence>
<evidence type="ECO:0000256" key="10">
    <source>
        <dbReference type="RuleBase" id="RU365090"/>
    </source>
</evidence>
<keyword evidence="10" id="KW-0479">Metal-binding</keyword>
<evidence type="ECO:0000313" key="12">
    <source>
        <dbReference type="EMBL" id="MBS7525895.1"/>
    </source>
</evidence>
<dbReference type="Pfam" id="PF03453">
    <property type="entry name" value="MoeA_N"/>
    <property type="match status" value="1"/>
</dbReference>
<name>A0ABS5PL41_9FIRM</name>
<accession>A0ABS5PL41</accession>
<evidence type="ECO:0000256" key="6">
    <source>
        <dbReference type="ARBA" id="ARBA00021108"/>
    </source>
</evidence>
<dbReference type="Pfam" id="PF00994">
    <property type="entry name" value="MoCF_biosynth"/>
    <property type="match status" value="1"/>
</dbReference>
<dbReference type="Gene3D" id="3.40.980.10">
    <property type="entry name" value="MoaB/Mog-like domain"/>
    <property type="match status" value="1"/>
</dbReference>
<keyword evidence="8 10" id="KW-0501">Molybdenum cofactor biosynthesis</keyword>
<dbReference type="InterPro" id="IPR036135">
    <property type="entry name" value="MoeA_linker/N_sf"/>
</dbReference>
<dbReference type="SUPFAM" id="SSF63867">
    <property type="entry name" value="MoeA C-terminal domain-like"/>
    <property type="match status" value="1"/>
</dbReference>
<organism evidence="12 13">
    <name type="scientific">Fusibacter paucivorans</name>
    <dbReference type="NCBI Taxonomy" id="76009"/>
    <lineage>
        <taxon>Bacteria</taxon>
        <taxon>Bacillati</taxon>
        <taxon>Bacillota</taxon>
        <taxon>Clostridia</taxon>
        <taxon>Eubacteriales</taxon>
        <taxon>Eubacteriales Family XII. Incertae Sedis</taxon>
        <taxon>Fusibacter</taxon>
    </lineage>
</organism>
<comment type="catalytic activity">
    <reaction evidence="9">
        <text>adenylyl-molybdopterin + molybdate = Mo-molybdopterin + AMP + H(+)</text>
        <dbReference type="Rhea" id="RHEA:35047"/>
        <dbReference type="ChEBI" id="CHEBI:15378"/>
        <dbReference type="ChEBI" id="CHEBI:36264"/>
        <dbReference type="ChEBI" id="CHEBI:62727"/>
        <dbReference type="ChEBI" id="CHEBI:71302"/>
        <dbReference type="ChEBI" id="CHEBI:456215"/>
        <dbReference type="EC" id="2.10.1.1"/>
    </reaction>
</comment>
<dbReference type="PROSITE" id="PS01079">
    <property type="entry name" value="MOCF_BIOSYNTHESIS_2"/>
    <property type="match status" value="1"/>
</dbReference>
<dbReference type="Pfam" id="PF03454">
    <property type="entry name" value="MoeA_C"/>
    <property type="match status" value="1"/>
</dbReference>
<dbReference type="EC" id="2.10.1.1" evidence="5 10"/>
<proteinExistence type="inferred from homology"/>
<comment type="similarity">
    <text evidence="4 10">Belongs to the MoeA family.</text>
</comment>
<evidence type="ECO:0000259" key="11">
    <source>
        <dbReference type="SMART" id="SM00852"/>
    </source>
</evidence>
<gene>
    <name evidence="12" type="ORF">KHM83_04290</name>
</gene>
<evidence type="ECO:0000256" key="5">
    <source>
        <dbReference type="ARBA" id="ARBA00013269"/>
    </source>
</evidence>
<protein>
    <recommendedName>
        <fullName evidence="6 10">Molybdopterin molybdenumtransferase</fullName>
        <ecNumber evidence="5 10">2.10.1.1</ecNumber>
    </recommendedName>
</protein>
<dbReference type="NCBIfam" id="TIGR00177">
    <property type="entry name" value="molyb_syn"/>
    <property type="match status" value="1"/>
</dbReference>
<dbReference type="Proteomes" id="UP000746471">
    <property type="component" value="Unassembled WGS sequence"/>
</dbReference>
<evidence type="ECO:0000256" key="4">
    <source>
        <dbReference type="ARBA" id="ARBA00010763"/>
    </source>
</evidence>
<dbReference type="NCBIfam" id="NF011068">
    <property type="entry name" value="PRK14498.1"/>
    <property type="match status" value="1"/>
</dbReference>
<dbReference type="SMART" id="SM00852">
    <property type="entry name" value="MoCF_biosynth"/>
    <property type="match status" value="1"/>
</dbReference>
<dbReference type="InterPro" id="IPR036425">
    <property type="entry name" value="MoaB/Mog-like_dom_sf"/>
</dbReference>
<keyword evidence="7 10" id="KW-0500">Molybdenum</keyword>
<evidence type="ECO:0000256" key="7">
    <source>
        <dbReference type="ARBA" id="ARBA00022505"/>
    </source>
</evidence>
<dbReference type="RefSeq" id="WP_213235681.1">
    <property type="nucleotide sequence ID" value="NZ_JAHBCL010000006.1"/>
</dbReference>
<dbReference type="Pfam" id="PF12727">
    <property type="entry name" value="PBP_like"/>
    <property type="match status" value="1"/>
</dbReference>
<dbReference type="InterPro" id="IPR036688">
    <property type="entry name" value="MoeA_C_domain_IV_sf"/>
</dbReference>
<sequence>MKRNVYISNIPIEEALAAYRKMLSPTPEIETVPVRESLNRVTAAAIKAEVSSPSYHCAAMDGIAVRSVDTFGASERLPKKLTPAQYVYVNTGNPMPKTCDAVIMIEDVVALSEDCVQIIEPAHEWQHVRVVGEDIAQGEMILTSQHRIRPVDLGALISAGISEVPVYGRPRVGILPTGSEIVEHADSIQEGFIIDSNSSVIEGLTIELGALPKRYAPVPDDYELLKAQIIKALSENDILLVNAGSSAGTKDFTSKIIEELGEVMIHGIALKPGKPTILGNVNGKGVIGLPGYPVSAYFAFETFVKPMLETYLGFSNVQKTAQAVLTQRVVSSLKHEELVRVTLGSVNGKIIATPLHRGAGATMSLVKADGIVRIPRHIEGLESGTEVTVDLMRPLQDVMPRIVVIGSHDIIIDDIQDKMPLSSAHVGSMGGIMALKRGECHLAPVHLLDEKTGEYNVAFLQRYFPADEVVLIEGVKRLQGLIVKKGNPKAIERFEDLTRDDVVFVNRQRGSGTRQLLDYQLRQNQIDAETIAGYSRELTTHLGVAVAVASEGIDVGLGVYAAAKAMNLDFIPLGFESYDFAVKKIFLNDERCKRFMKVLESAGFASAVEALGGYVLENPGSIRWNGGTA</sequence>
<dbReference type="InterPro" id="IPR005110">
    <property type="entry name" value="MoeA_linker/N"/>
</dbReference>
<keyword evidence="10" id="KW-0808">Transferase</keyword>
<dbReference type="InterPro" id="IPR024370">
    <property type="entry name" value="PBP_domain"/>
</dbReference>
<comment type="function">
    <text evidence="2">May be involved in the biosynthesis of molybdopterin.</text>
</comment>
<keyword evidence="10" id="KW-0460">Magnesium</keyword>
<dbReference type="Gene3D" id="3.90.105.10">
    <property type="entry name" value="Molybdopterin biosynthesis moea protein, domain 2"/>
    <property type="match status" value="1"/>
</dbReference>
<evidence type="ECO:0000256" key="3">
    <source>
        <dbReference type="ARBA" id="ARBA00005046"/>
    </source>
</evidence>
<dbReference type="PANTHER" id="PTHR10192:SF16">
    <property type="entry name" value="MOLYBDOPTERIN MOLYBDENUMTRANSFERASE"/>
    <property type="match status" value="1"/>
</dbReference>
<dbReference type="EMBL" id="JAHBCL010000006">
    <property type="protein sequence ID" value="MBS7525895.1"/>
    <property type="molecule type" value="Genomic_DNA"/>
</dbReference>
<dbReference type="Gene3D" id="2.170.190.11">
    <property type="entry name" value="Molybdopterin biosynthesis moea protein, domain 3"/>
    <property type="match status" value="1"/>
</dbReference>
<evidence type="ECO:0000256" key="8">
    <source>
        <dbReference type="ARBA" id="ARBA00023150"/>
    </source>
</evidence>
<dbReference type="InterPro" id="IPR001453">
    <property type="entry name" value="MoaB/Mog_dom"/>
</dbReference>
<dbReference type="Gene3D" id="2.40.340.10">
    <property type="entry name" value="MoeA, C-terminal, domain IV"/>
    <property type="match status" value="1"/>
</dbReference>
<dbReference type="InterPro" id="IPR008284">
    <property type="entry name" value="MoCF_biosynth_CS"/>
</dbReference>
<evidence type="ECO:0000256" key="2">
    <source>
        <dbReference type="ARBA" id="ARBA00003487"/>
    </source>
</evidence>
<dbReference type="PANTHER" id="PTHR10192">
    <property type="entry name" value="MOLYBDOPTERIN BIOSYNTHESIS PROTEIN"/>
    <property type="match status" value="1"/>
</dbReference>
<comment type="cofactor">
    <cofactor evidence="10">
        <name>Mg(2+)</name>
        <dbReference type="ChEBI" id="CHEBI:18420"/>
    </cofactor>
</comment>
<feature type="domain" description="MoaB/Mog" evidence="11">
    <location>
        <begin position="173"/>
        <end position="310"/>
    </location>
</feature>
<comment type="pathway">
    <text evidence="3 10">Cofactor biosynthesis; molybdopterin biosynthesis.</text>
</comment>
<evidence type="ECO:0000256" key="1">
    <source>
        <dbReference type="ARBA" id="ARBA00002901"/>
    </source>
</evidence>
<dbReference type="SUPFAM" id="SSF53850">
    <property type="entry name" value="Periplasmic binding protein-like II"/>
    <property type="match status" value="1"/>
</dbReference>
<comment type="function">
    <text evidence="1 10">Catalyzes the insertion of molybdate into adenylated molybdopterin with the concomitant release of AMP.</text>
</comment>
<dbReference type="SUPFAM" id="SSF53218">
    <property type="entry name" value="Molybdenum cofactor biosynthesis proteins"/>
    <property type="match status" value="1"/>
</dbReference>
<dbReference type="InterPro" id="IPR005111">
    <property type="entry name" value="MoeA_C_domain_IV"/>
</dbReference>